<dbReference type="CDD" id="cd00303">
    <property type="entry name" value="retropepsin_like"/>
    <property type="match status" value="1"/>
</dbReference>
<dbReference type="Gene3D" id="2.40.70.10">
    <property type="entry name" value="Acid Proteases"/>
    <property type="match status" value="1"/>
</dbReference>
<evidence type="ECO:0000256" key="1">
    <source>
        <dbReference type="SAM" id="MobiDB-lite"/>
    </source>
</evidence>
<dbReference type="PANTHER" id="PTHR32108">
    <property type="entry name" value="DNA-DIRECTED RNA POLYMERASE SUBUNIT ALPHA"/>
    <property type="match status" value="1"/>
</dbReference>
<feature type="compositionally biased region" description="Basic and acidic residues" evidence="1">
    <location>
        <begin position="13"/>
        <end position="32"/>
    </location>
</feature>
<feature type="region of interest" description="Disordered" evidence="1">
    <location>
        <begin position="9"/>
        <end position="34"/>
    </location>
</feature>
<dbReference type="RefSeq" id="XP_040966416.1">
    <property type="nucleotide sequence ID" value="XM_041110482.1"/>
</dbReference>
<organism evidence="3 4">
    <name type="scientific">Gossypium hirsutum</name>
    <name type="common">Upland cotton</name>
    <name type="synonym">Gossypium mexicanum</name>
    <dbReference type="NCBI Taxonomy" id="3635"/>
    <lineage>
        <taxon>Eukaryota</taxon>
        <taxon>Viridiplantae</taxon>
        <taxon>Streptophyta</taxon>
        <taxon>Embryophyta</taxon>
        <taxon>Tracheophyta</taxon>
        <taxon>Spermatophyta</taxon>
        <taxon>Magnoliopsida</taxon>
        <taxon>eudicotyledons</taxon>
        <taxon>Gunneridae</taxon>
        <taxon>Pentapetalae</taxon>
        <taxon>rosids</taxon>
        <taxon>malvids</taxon>
        <taxon>Malvales</taxon>
        <taxon>Malvaceae</taxon>
        <taxon>Malvoideae</taxon>
        <taxon>Gossypium</taxon>
    </lineage>
</organism>
<dbReference type="Proteomes" id="UP000818029">
    <property type="component" value="Unplaced"/>
</dbReference>
<name>A0ABM3BHA1_GOSHI</name>
<feature type="domain" description="G-patch" evidence="2">
    <location>
        <begin position="487"/>
        <end position="533"/>
    </location>
</feature>
<gene>
    <name evidence="4" type="primary">LOC121226857</name>
</gene>
<keyword evidence="3" id="KW-1185">Reference proteome</keyword>
<dbReference type="PROSITE" id="PS50174">
    <property type="entry name" value="G_PATCH"/>
    <property type="match status" value="1"/>
</dbReference>
<sequence>MNGAMVENAIRSGKIDVGESNRRSTSKKKENEVNNTSTYRKGYLKSIMVNQLISMGIVKFDDSSSAENPLPNHTDNGVNMMSGNMGRRIKADIAEFHHREGHKIQECIEFRALVQGMIDDKEVEFYEEVNEERSICASKSMTKFPKVNHPMVIISRPKNNEVGVPVMPKIIIQKPATFSYKDSKKVSWNYKCNVTILGRETLANAAKEDQGIGSHTRSGKHYDLISPQTEPIKGKHSEYSVVEQLHKQLARISVLALLLSSEVHRSALMKVLNETYVDNDISVNKLDRLVNNISADNFIFFNDDEIPPGGMGSTKALHITTRCKGYTLLRVFIDNGSTLNVLPLSTLNRLPVDSSHMKTCQNIVRALDGTERKVMGIIEIPLLIGPTIYEVDFFVMDIKSSYLLGRPWIHSAGAVPSSLHQKLKLVSEGRLVTINAKEDIIAAVANYALYVETNDKAVECSFLSLEFVNATFISEGNKIPVPKISKTTEMGLQLLVGKGALPGRGLGRHLQGRIEAPVLKEKQDRFGLGYRPDIRQRKKELERRQERRRARLSGEVIKWELMINPHISKTFVSRGIIHLERRILLEESIKEMLENVHINAIHEDTNKEWTLLDIRRYEPGSVLNNWTVEEIPAVFRAFLK</sequence>
<proteinExistence type="predicted"/>
<reference evidence="4" key="1">
    <citation type="submission" date="2025-08" db="UniProtKB">
        <authorList>
            <consortium name="RefSeq"/>
        </authorList>
    </citation>
    <scope>IDENTIFICATION</scope>
</reference>
<accession>A0ABM3BHA1</accession>
<evidence type="ECO:0000259" key="2">
    <source>
        <dbReference type="PROSITE" id="PS50174"/>
    </source>
</evidence>
<dbReference type="PANTHER" id="PTHR32108:SF5">
    <property type="entry name" value="DYNACTIN SUBUNIT 1-LIKE"/>
    <property type="match status" value="1"/>
</dbReference>
<evidence type="ECO:0000313" key="4">
    <source>
        <dbReference type="RefSeq" id="XP_040966416.1"/>
    </source>
</evidence>
<dbReference type="InterPro" id="IPR021109">
    <property type="entry name" value="Peptidase_aspartic_dom_sf"/>
</dbReference>
<evidence type="ECO:0000313" key="3">
    <source>
        <dbReference type="Proteomes" id="UP000818029"/>
    </source>
</evidence>
<dbReference type="SMART" id="SM00443">
    <property type="entry name" value="G_patch"/>
    <property type="match status" value="1"/>
</dbReference>
<dbReference type="InterPro" id="IPR000467">
    <property type="entry name" value="G_patch_dom"/>
</dbReference>
<protein>
    <recommendedName>
        <fullName evidence="2">G-patch domain-containing protein</fullName>
    </recommendedName>
</protein>
<dbReference type="GeneID" id="121226857"/>